<name>A0ABR4Q9Y0_9CEST</name>
<comment type="similarity">
    <text evidence="3 10">Belongs to the adaptor complexes large subunit family.</text>
</comment>
<evidence type="ECO:0000256" key="3">
    <source>
        <dbReference type="ARBA" id="ARBA00006613"/>
    </source>
</evidence>
<evidence type="ECO:0000256" key="9">
    <source>
        <dbReference type="ARBA" id="ARBA00029433"/>
    </source>
</evidence>
<dbReference type="InterPro" id="IPR008152">
    <property type="entry name" value="Clathrin_a/b/g-adaptin_app_Ig"/>
</dbReference>
<evidence type="ECO:0000256" key="5">
    <source>
        <dbReference type="ARBA" id="ARBA00022927"/>
    </source>
</evidence>
<evidence type="ECO:0000256" key="1">
    <source>
        <dbReference type="ARBA" id="ARBA00004156"/>
    </source>
</evidence>
<keyword evidence="7 10" id="KW-0472">Membrane</keyword>
<evidence type="ECO:0000256" key="7">
    <source>
        <dbReference type="ARBA" id="ARBA00023136"/>
    </source>
</evidence>
<dbReference type="SUPFAM" id="SSF48371">
    <property type="entry name" value="ARM repeat"/>
    <property type="match status" value="1"/>
</dbReference>
<comment type="subcellular location">
    <subcellularLocation>
        <location evidence="1">Cytoplasmic vesicle membrane</location>
    </subcellularLocation>
    <subcellularLocation>
        <location evidence="9">Endomembrane system</location>
        <topology evidence="9">Peripheral membrane protein</topology>
        <orientation evidence="9">Cytoplasmic side</orientation>
    </subcellularLocation>
    <subcellularLocation>
        <location evidence="2">Golgi apparatus</location>
    </subcellularLocation>
</comment>
<keyword evidence="6 10" id="KW-0333">Golgi apparatus</keyword>
<keyword evidence="5 10" id="KW-0653">Protein transport</keyword>
<protein>
    <recommendedName>
        <fullName evidence="10">AP-1 complex subunit gamma</fullName>
    </recommendedName>
</protein>
<evidence type="ECO:0000256" key="6">
    <source>
        <dbReference type="ARBA" id="ARBA00023034"/>
    </source>
</evidence>
<dbReference type="SUPFAM" id="SSF49348">
    <property type="entry name" value="Clathrin adaptor appendage domain"/>
    <property type="match status" value="1"/>
</dbReference>
<feature type="compositionally biased region" description="Low complexity" evidence="11">
    <location>
        <begin position="661"/>
        <end position="672"/>
    </location>
</feature>
<dbReference type="InterPro" id="IPR013041">
    <property type="entry name" value="Clathrin_app_Ig-like_sf"/>
</dbReference>
<dbReference type="InterPro" id="IPR011989">
    <property type="entry name" value="ARM-like"/>
</dbReference>
<evidence type="ECO:0000256" key="2">
    <source>
        <dbReference type="ARBA" id="ARBA00004555"/>
    </source>
</evidence>
<dbReference type="Pfam" id="PF02883">
    <property type="entry name" value="Alpha_adaptinC2"/>
    <property type="match status" value="1"/>
</dbReference>
<dbReference type="InterPro" id="IPR050840">
    <property type="entry name" value="Adaptor_Complx_Large_Subunit"/>
</dbReference>
<dbReference type="Gene3D" id="1.25.10.10">
    <property type="entry name" value="Leucine-rich Repeat Variant"/>
    <property type="match status" value="1"/>
</dbReference>
<dbReference type="InterPro" id="IPR016024">
    <property type="entry name" value="ARM-type_fold"/>
</dbReference>
<dbReference type="SMART" id="SM00809">
    <property type="entry name" value="Alpha_adaptinC2"/>
    <property type="match status" value="1"/>
</dbReference>
<dbReference type="InterPro" id="IPR002553">
    <property type="entry name" value="Clathrin/coatomer_adapt-like_N"/>
</dbReference>
<keyword evidence="4 10" id="KW-0813">Transport</keyword>
<evidence type="ECO:0000256" key="10">
    <source>
        <dbReference type="PIRNR" id="PIRNR037094"/>
    </source>
</evidence>
<dbReference type="PIRSF" id="PIRSF037094">
    <property type="entry name" value="AP1_complex_gamma"/>
    <property type="match status" value="1"/>
</dbReference>
<evidence type="ECO:0000313" key="14">
    <source>
        <dbReference type="Proteomes" id="UP001651158"/>
    </source>
</evidence>
<dbReference type="Proteomes" id="UP001651158">
    <property type="component" value="Unassembled WGS sequence"/>
</dbReference>
<dbReference type="EMBL" id="JAKROA010000006">
    <property type="protein sequence ID" value="KAL5106269.1"/>
    <property type="molecule type" value="Genomic_DNA"/>
</dbReference>
<dbReference type="Pfam" id="PF01602">
    <property type="entry name" value="Adaptin_N"/>
    <property type="match status" value="1"/>
</dbReference>
<keyword evidence="14" id="KW-1185">Reference proteome</keyword>
<evidence type="ECO:0000256" key="11">
    <source>
        <dbReference type="SAM" id="MobiDB-lite"/>
    </source>
</evidence>
<gene>
    <name evidence="13" type="ORF">TcWFU_006110</name>
</gene>
<accession>A0ABR4Q9Y0</accession>
<dbReference type="PROSITE" id="PS50180">
    <property type="entry name" value="GAE"/>
    <property type="match status" value="1"/>
</dbReference>
<dbReference type="PANTHER" id="PTHR22780">
    <property type="entry name" value="ADAPTIN, ALPHA/GAMMA/EPSILON"/>
    <property type="match status" value="1"/>
</dbReference>
<sequence>MQETDLRLTGRMPKPKSLRDLVRDIRSARTAAEERAIVNRECAQIRDSFREENDTHRCRNVAKLLYIHMLGYPAHFGQMECLKLIASPRFTDKRVGYLGAMLLLDERSDVHLLVTNSLKNDLNHSNIYVTSLALCTLGSICSIEMSRDLAGEVERLVKSTNPYIKKKAALCAFRIVRKVPELMEMFIPCTRALLTEKNNGVLLTAICLITEMCERSPDTLKYFRKQMVPSLVRALKTLVTTGYSPDHEVNKINDPFLQVKILRLMRILGRGDKMASEAMNDILAQVATSTETTKNVGHAILYEIVLTIMGIESDPGLRVLAINILGRFLLNTDKNIRYVSLNTLLRVVSVDQRAVQRHRATILECLKDPDTSIQRRALDLCCVLINISTVRTVIKELLWFLENCDVEFKADVCSKIITAVEKYSPNKRWRVDTTLTVLKLAGNRARDDVVASMVYLISQSPELHAYAVTQLFKSMREDMTQQPLVQVATWCTGEYADLLLRGGGTGGTDFEEQQQRITELDIIDLFATALTSPTCSLATKEMVISTVMKLSVRLGPAHQDRIKSLVQLYSTSMHLELQQRSVEYFAVFKRHVDGFREGLFACMPVFAPSNNFLSEAADGDVDADTEGQNGAAVSVISPARDATSAQVSEVDATNLLDLLGDSSSPLPSSSSPTGIFNTNTGKSGILDPANDLLDLITVEAPTTESQQQESSSAPSTQMFSSANSLFSDAAATTLPAHLQTQPSNGFTATSAVAASQLAPSMPVYDANGIRVVLDFERSSDPLDLSFASSVPPCIQIRASSQNTGTLPIESFELQVAVPKTFQLEMFPPSATCLLPAAAVSSIPPVTQVFKVSNPNRQPLRLRLRLLFTQNGLQRSEQFQIDQFPSNLFSTI</sequence>
<keyword evidence="8 10" id="KW-0968">Cytoplasmic vesicle</keyword>
<proteinExistence type="inferred from homology"/>
<evidence type="ECO:0000313" key="13">
    <source>
        <dbReference type="EMBL" id="KAL5106269.1"/>
    </source>
</evidence>
<reference evidence="13 14" key="1">
    <citation type="journal article" date="2022" name="Front. Cell. Infect. Microbiol.">
        <title>The Genomes of Two Strains of Taenia crassiceps the Animal Model for the Study of Human Cysticercosis.</title>
        <authorList>
            <person name="Bobes R.J."/>
            <person name="Estrada K."/>
            <person name="Rios-Valencia D.G."/>
            <person name="Calderon-Gallegos A."/>
            <person name="de la Torre P."/>
            <person name="Carrero J.C."/>
            <person name="Sanchez-Flores A."/>
            <person name="Laclette J.P."/>
        </authorList>
    </citation>
    <scope>NUCLEOTIDE SEQUENCE [LARGE SCALE GENOMIC DNA]</scope>
    <source>
        <strain evidence="13">WFUcys</strain>
    </source>
</reference>
<dbReference type="InterPro" id="IPR008153">
    <property type="entry name" value="GAE_dom"/>
</dbReference>
<comment type="caution">
    <text evidence="13">The sequence shown here is derived from an EMBL/GenBank/DDBJ whole genome shotgun (WGS) entry which is preliminary data.</text>
</comment>
<evidence type="ECO:0000259" key="12">
    <source>
        <dbReference type="PROSITE" id="PS50180"/>
    </source>
</evidence>
<dbReference type="InterPro" id="IPR017107">
    <property type="entry name" value="AP1_complex_gsu"/>
</dbReference>
<evidence type="ECO:0000256" key="4">
    <source>
        <dbReference type="ARBA" id="ARBA00022448"/>
    </source>
</evidence>
<dbReference type="Gene3D" id="2.60.40.1230">
    <property type="match status" value="1"/>
</dbReference>
<evidence type="ECO:0000256" key="8">
    <source>
        <dbReference type="ARBA" id="ARBA00023329"/>
    </source>
</evidence>
<feature type="domain" description="GAE" evidence="12">
    <location>
        <begin position="756"/>
        <end position="884"/>
    </location>
</feature>
<organism evidence="13 14">
    <name type="scientific">Taenia crassiceps</name>
    <dbReference type="NCBI Taxonomy" id="6207"/>
    <lineage>
        <taxon>Eukaryota</taxon>
        <taxon>Metazoa</taxon>
        <taxon>Spiralia</taxon>
        <taxon>Lophotrochozoa</taxon>
        <taxon>Platyhelminthes</taxon>
        <taxon>Cestoda</taxon>
        <taxon>Eucestoda</taxon>
        <taxon>Cyclophyllidea</taxon>
        <taxon>Taeniidae</taxon>
        <taxon>Taenia</taxon>
    </lineage>
</organism>
<feature type="region of interest" description="Disordered" evidence="11">
    <location>
        <begin position="661"/>
        <end position="681"/>
    </location>
</feature>